<dbReference type="PANTHER" id="PTHR36509">
    <property type="entry name" value="BLL3101 PROTEIN"/>
    <property type="match status" value="1"/>
</dbReference>
<evidence type="ECO:0000259" key="1">
    <source>
        <dbReference type="Pfam" id="PF06742"/>
    </source>
</evidence>
<dbReference type="SUPFAM" id="SSF160935">
    <property type="entry name" value="VPA0735-like"/>
    <property type="match status" value="1"/>
</dbReference>
<dbReference type="PANTHER" id="PTHR36509:SF2">
    <property type="entry name" value="BLL3101 PROTEIN"/>
    <property type="match status" value="1"/>
</dbReference>
<evidence type="ECO:0000313" key="3">
    <source>
        <dbReference type="EMBL" id="VDN65394.1"/>
    </source>
</evidence>
<dbReference type="Pfam" id="PF06742">
    <property type="entry name" value="DUF1214"/>
    <property type="match status" value="1"/>
</dbReference>
<dbReference type="OrthoDB" id="9777345at2"/>
<name>A0A653B9Q5_ECTOL</name>
<sequence length="465" mass="51282">MNDLKLSPCLLRKTRTLWRRLLLLGVLAALLSGGLAWSQRETLGLAARGYVFGYPLVLADLTRHDFVSDIAPANRLVHMPAFPDADYRVFVRPNVDTLYTQAWLDLDAGPWVFEVPVSQRYLLMQFLDAWSNVFASLGSRTLGSQGGSFLLVGPHWDGQVPAGLTLLRSPTRLAWLLGRIQTNGKADYPTVHAIQAGVRLRSLQDWQQGSASPALPFAMPQSSRPAPLYQMRGLSAQDFFARLATLLQDNPAAPADSAAVAELRQLGVHAGAAPQWNWLQRQAVRLGIWLAGREMQRALQDTQGLVNGWREPPLHIGDYGTDYGLRAVVAMAGFGANLAADAIYPNANLDGQGQPLQGGRRYRLHFAAGELPPARAFWSVTAYDGDGYLIANPQGRYALGDRDPLRYNADGSLDLWLQREAPAAEQQGNWLPIPPSGPFSLTGRIYLPERRLLDGQWHMPAIERL</sequence>
<dbReference type="EMBL" id="LR130779">
    <property type="protein sequence ID" value="VDN65394.1"/>
    <property type="molecule type" value="Genomic_DNA"/>
</dbReference>
<dbReference type="Gene3D" id="2.60.120.600">
    <property type="entry name" value="Domain of unknown function DUF1214, C-terminal domain"/>
    <property type="match status" value="1"/>
</dbReference>
<reference evidence="3" key="1">
    <citation type="submission" date="2018-11" db="EMBL/GenBank/DDBJ databases">
        <authorList>
            <consortium name="Genoscope - CEA"/>
            <person name="William W."/>
        </authorList>
    </citation>
    <scope>NUCLEOTIDE SEQUENCE [LARGE SCALE GENOMIC DNA]</scope>
    <source>
        <strain evidence="3">T9AD</strain>
    </source>
</reference>
<dbReference type="Gene3D" id="2.60.40.1610">
    <property type="entry name" value="Domain of unknown function DUF1254"/>
    <property type="match status" value="1"/>
</dbReference>
<dbReference type="InterPro" id="IPR010679">
    <property type="entry name" value="DUF1254"/>
</dbReference>
<feature type="domain" description="DUF1254" evidence="2">
    <location>
        <begin position="74"/>
        <end position="201"/>
    </location>
</feature>
<accession>A0A653B9Q5</accession>
<protein>
    <submittedName>
        <fullName evidence="3">Uncharacterized protein</fullName>
    </submittedName>
</protein>
<evidence type="ECO:0000259" key="2">
    <source>
        <dbReference type="Pfam" id="PF06863"/>
    </source>
</evidence>
<dbReference type="AlphaFoldDB" id="A0A653B9Q5"/>
<dbReference type="InterPro" id="IPR010621">
    <property type="entry name" value="DUF1214"/>
</dbReference>
<organism evidence="3">
    <name type="scientific">Ectopseudomonas oleovorans</name>
    <name type="common">Pseudomonas oleovorans</name>
    <dbReference type="NCBI Taxonomy" id="301"/>
    <lineage>
        <taxon>Bacteria</taxon>
        <taxon>Pseudomonadati</taxon>
        <taxon>Pseudomonadota</taxon>
        <taxon>Gammaproteobacteria</taxon>
        <taxon>Pseudomonadales</taxon>
        <taxon>Pseudomonadaceae</taxon>
        <taxon>Ectopseudomonas</taxon>
    </lineage>
</organism>
<dbReference type="InterPro" id="IPR037049">
    <property type="entry name" value="DUF1214_C_sf"/>
</dbReference>
<dbReference type="InterPro" id="IPR037050">
    <property type="entry name" value="DUF1254_sf"/>
</dbReference>
<gene>
    <name evidence="3" type="ORF">POT9AD_4419</name>
</gene>
<proteinExistence type="predicted"/>
<feature type="domain" description="DUF1214" evidence="1">
    <location>
        <begin position="342"/>
        <end position="449"/>
    </location>
</feature>
<dbReference type="Pfam" id="PF06863">
    <property type="entry name" value="DUF1254"/>
    <property type="match status" value="1"/>
</dbReference>